<keyword evidence="1 2" id="KW-0238">DNA-binding</keyword>
<dbReference type="SUPFAM" id="SSF48498">
    <property type="entry name" value="Tetracyclin repressor-like, C-terminal domain"/>
    <property type="match status" value="1"/>
</dbReference>
<organism evidence="4 5">
    <name type="scientific">Actinoplanes subglobosus</name>
    <dbReference type="NCBI Taxonomy" id="1547892"/>
    <lineage>
        <taxon>Bacteria</taxon>
        <taxon>Bacillati</taxon>
        <taxon>Actinomycetota</taxon>
        <taxon>Actinomycetes</taxon>
        <taxon>Micromonosporales</taxon>
        <taxon>Micromonosporaceae</taxon>
        <taxon>Actinoplanes</taxon>
    </lineage>
</organism>
<dbReference type="PANTHER" id="PTHR30055:SF219">
    <property type="entry name" value="TRANSCRIPTIONAL REGULATORY PROTEIN"/>
    <property type="match status" value="1"/>
</dbReference>
<keyword evidence="5" id="KW-1185">Reference proteome</keyword>
<accession>A0ABV8ILM8</accession>
<evidence type="ECO:0000259" key="3">
    <source>
        <dbReference type="PROSITE" id="PS50977"/>
    </source>
</evidence>
<dbReference type="EMBL" id="JBHSBL010000006">
    <property type="protein sequence ID" value="MFC4064866.1"/>
    <property type="molecule type" value="Genomic_DNA"/>
</dbReference>
<comment type="caution">
    <text evidence="4">The sequence shown here is derived from an EMBL/GenBank/DDBJ whole genome shotgun (WGS) entry which is preliminary data.</text>
</comment>
<evidence type="ECO:0000256" key="1">
    <source>
        <dbReference type="ARBA" id="ARBA00023125"/>
    </source>
</evidence>
<evidence type="ECO:0000313" key="4">
    <source>
        <dbReference type="EMBL" id="MFC4064866.1"/>
    </source>
</evidence>
<dbReference type="InterPro" id="IPR001647">
    <property type="entry name" value="HTH_TetR"/>
</dbReference>
<gene>
    <name evidence="4" type="ORF">ACFO0C_07980</name>
</gene>
<sequence length="202" mass="21509">MGHREELLKGAKKALLEKGWARTKARDVVALSGTNLGSIGYHYGSTEALMTAAMLSAIEEWGEALGTVLATPDPDEDAGDDPMLRFWRRVIRSIQADRQLWLASIEAMLQAEHNPALREQMAEGMQAGRSGMAAMLTGVPEDQIGVETIRSLGSVQMALMSGVLTQWLTDPATAPSPEEVVAGIRALGGGPGLGQQVTGVEE</sequence>
<dbReference type="InterPro" id="IPR041583">
    <property type="entry name" value="TetR_C_31"/>
</dbReference>
<dbReference type="RefSeq" id="WP_378065899.1">
    <property type="nucleotide sequence ID" value="NZ_JBHSBL010000006.1"/>
</dbReference>
<proteinExistence type="predicted"/>
<dbReference type="InterPro" id="IPR036271">
    <property type="entry name" value="Tet_transcr_reg_TetR-rel_C_sf"/>
</dbReference>
<dbReference type="PROSITE" id="PS50977">
    <property type="entry name" value="HTH_TETR_2"/>
    <property type="match status" value="1"/>
</dbReference>
<dbReference type="Gene3D" id="1.10.357.10">
    <property type="entry name" value="Tetracycline Repressor, domain 2"/>
    <property type="match status" value="1"/>
</dbReference>
<dbReference type="Proteomes" id="UP001595867">
    <property type="component" value="Unassembled WGS sequence"/>
</dbReference>
<dbReference type="PANTHER" id="PTHR30055">
    <property type="entry name" value="HTH-TYPE TRANSCRIPTIONAL REGULATOR RUTR"/>
    <property type="match status" value="1"/>
</dbReference>
<reference evidence="5" key="1">
    <citation type="journal article" date="2019" name="Int. J. Syst. Evol. Microbiol.">
        <title>The Global Catalogue of Microorganisms (GCM) 10K type strain sequencing project: providing services to taxonomists for standard genome sequencing and annotation.</title>
        <authorList>
            <consortium name="The Broad Institute Genomics Platform"/>
            <consortium name="The Broad Institute Genome Sequencing Center for Infectious Disease"/>
            <person name="Wu L."/>
            <person name="Ma J."/>
        </authorList>
    </citation>
    <scope>NUCLEOTIDE SEQUENCE [LARGE SCALE GENOMIC DNA]</scope>
    <source>
        <strain evidence="5">TBRC 5832</strain>
    </source>
</reference>
<feature type="DNA-binding region" description="H-T-H motif" evidence="2">
    <location>
        <begin position="24"/>
        <end position="43"/>
    </location>
</feature>
<dbReference type="Pfam" id="PF00440">
    <property type="entry name" value="TetR_N"/>
    <property type="match status" value="1"/>
</dbReference>
<dbReference type="Pfam" id="PF17940">
    <property type="entry name" value="TetR_C_31"/>
    <property type="match status" value="1"/>
</dbReference>
<dbReference type="InterPro" id="IPR009057">
    <property type="entry name" value="Homeodomain-like_sf"/>
</dbReference>
<dbReference type="InterPro" id="IPR050109">
    <property type="entry name" value="HTH-type_TetR-like_transc_reg"/>
</dbReference>
<protein>
    <submittedName>
        <fullName evidence="4">TetR/AcrR family transcriptional regulator</fullName>
    </submittedName>
</protein>
<name>A0ABV8ILM8_9ACTN</name>
<evidence type="ECO:0000256" key="2">
    <source>
        <dbReference type="PROSITE-ProRule" id="PRU00335"/>
    </source>
</evidence>
<dbReference type="SUPFAM" id="SSF46689">
    <property type="entry name" value="Homeodomain-like"/>
    <property type="match status" value="1"/>
</dbReference>
<feature type="domain" description="HTH tetR-type" evidence="3">
    <location>
        <begin position="1"/>
        <end position="61"/>
    </location>
</feature>
<evidence type="ECO:0000313" key="5">
    <source>
        <dbReference type="Proteomes" id="UP001595867"/>
    </source>
</evidence>